<gene>
    <name evidence="2" type="ORF">LMG32289_05448</name>
</gene>
<dbReference type="Proteomes" id="UP000706525">
    <property type="component" value="Unassembled WGS sequence"/>
</dbReference>
<feature type="chain" id="PRO_5045116922" evidence="1">
    <location>
        <begin position="24"/>
        <end position="191"/>
    </location>
</feature>
<evidence type="ECO:0000256" key="1">
    <source>
        <dbReference type="SAM" id="SignalP"/>
    </source>
</evidence>
<dbReference type="RefSeq" id="WP_223994057.1">
    <property type="nucleotide sequence ID" value="NZ_CAJZAG010000012.1"/>
</dbReference>
<keyword evidence="3" id="KW-1185">Reference proteome</keyword>
<comment type="caution">
    <text evidence="2">The sequence shown here is derived from an EMBL/GenBank/DDBJ whole genome shotgun (WGS) entry which is preliminary data.</text>
</comment>
<sequence>MLKPPYLAALALTVAGLSTTVVAVTPPAGETATPVAMSLAQTAEVKVELLRGDASWMQGHWLPRDLKDGQIGPFQFATTRSIPAAVACTDTKGHVELRNEPVEVGTHFAIEPQSVTADGFIVRVKLSDTKLKQIRHFQSGNCSADLIDTEGQAMETDVLLRYGETTEVPVRPGPQPALVRLTVSQPIALTK</sequence>
<evidence type="ECO:0000313" key="2">
    <source>
        <dbReference type="EMBL" id="CAG9183869.1"/>
    </source>
</evidence>
<organism evidence="2 3">
    <name type="scientific">Cupriavidus pampae</name>
    <dbReference type="NCBI Taxonomy" id="659251"/>
    <lineage>
        <taxon>Bacteria</taxon>
        <taxon>Pseudomonadati</taxon>
        <taxon>Pseudomonadota</taxon>
        <taxon>Betaproteobacteria</taxon>
        <taxon>Burkholderiales</taxon>
        <taxon>Burkholderiaceae</taxon>
        <taxon>Cupriavidus</taxon>
    </lineage>
</organism>
<protein>
    <submittedName>
        <fullName evidence="2">Uncharacterized protein</fullName>
    </submittedName>
</protein>
<reference evidence="2 3" key="1">
    <citation type="submission" date="2021-08" db="EMBL/GenBank/DDBJ databases">
        <authorList>
            <person name="Peeters C."/>
        </authorList>
    </citation>
    <scope>NUCLEOTIDE SEQUENCE [LARGE SCALE GENOMIC DNA]</scope>
    <source>
        <strain evidence="2 3">LMG 32289</strain>
    </source>
</reference>
<dbReference type="EMBL" id="CAJZAG010000012">
    <property type="protein sequence ID" value="CAG9183869.1"/>
    <property type="molecule type" value="Genomic_DNA"/>
</dbReference>
<name>A0ABN7ZID7_9BURK</name>
<accession>A0ABN7ZID7</accession>
<proteinExistence type="predicted"/>
<keyword evidence="1" id="KW-0732">Signal</keyword>
<feature type="signal peptide" evidence="1">
    <location>
        <begin position="1"/>
        <end position="23"/>
    </location>
</feature>
<evidence type="ECO:0000313" key="3">
    <source>
        <dbReference type="Proteomes" id="UP000706525"/>
    </source>
</evidence>